<evidence type="ECO:0000259" key="13">
    <source>
        <dbReference type="Pfam" id="PF19283"/>
    </source>
</evidence>
<evidence type="ECO:0000313" key="14">
    <source>
        <dbReference type="EnsemblMetazoa" id="XP_030828377"/>
    </source>
</evidence>
<dbReference type="InterPro" id="IPR001375">
    <property type="entry name" value="Peptidase_S9_cat"/>
</dbReference>
<keyword evidence="7 10" id="KW-0378">Hydrolase</keyword>
<evidence type="ECO:0000313" key="15">
    <source>
        <dbReference type="Proteomes" id="UP000007110"/>
    </source>
</evidence>
<comment type="similarity">
    <text evidence="4">Belongs to the peptidase S9C family.</text>
</comment>
<name>A0A7M7MYJ6_STRPU</name>
<feature type="domain" description="Acylamino-acid-releasing enzyme N-terminal" evidence="13">
    <location>
        <begin position="10"/>
        <end position="440"/>
    </location>
</feature>
<dbReference type="Gene3D" id="2.120.10.30">
    <property type="entry name" value="TolB, C-terminal domain"/>
    <property type="match status" value="1"/>
</dbReference>
<dbReference type="GO" id="GO:0008242">
    <property type="term" value="F:omega peptidase activity"/>
    <property type="evidence" value="ECO:0007669"/>
    <property type="project" value="UniProtKB-EC"/>
</dbReference>
<reference evidence="15" key="1">
    <citation type="submission" date="2015-02" db="EMBL/GenBank/DDBJ databases">
        <title>Genome sequencing for Strongylocentrotus purpuratus.</title>
        <authorList>
            <person name="Murali S."/>
            <person name="Liu Y."/>
            <person name="Vee V."/>
            <person name="English A."/>
            <person name="Wang M."/>
            <person name="Skinner E."/>
            <person name="Han Y."/>
            <person name="Muzny D.M."/>
            <person name="Worley K.C."/>
            <person name="Gibbs R.A."/>
        </authorList>
    </citation>
    <scope>NUCLEOTIDE SEQUENCE</scope>
</reference>
<dbReference type="InterPro" id="IPR045550">
    <property type="entry name" value="AARE_N"/>
</dbReference>
<dbReference type="GeneID" id="577370"/>
<feature type="region of interest" description="Disordered" evidence="11">
    <location>
        <begin position="168"/>
        <end position="191"/>
    </location>
</feature>
<keyword evidence="8" id="KW-0007">Acetylation</keyword>
<organism evidence="14 15">
    <name type="scientific">Strongylocentrotus purpuratus</name>
    <name type="common">Purple sea urchin</name>
    <dbReference type="NCBI Taxonomy" id="7668"/>
    <lineage>
        <taxon>Eukaryota</taxon>
        <taxon>Metazoa</taxon>
        <taxon>Echinodermata</taxon>
        <taxon>Eleutherozoa</taxon>
        <taxon>Echinozoa</taxon>
        <taxon>Echinoidea</taxon>
        <taxon>Euechinoidea</taxon>
        <taxon>Echinacea</taxon>
        <taxon>Camarodonta</taxon>
        <taxon>Echinidea</taxon>
        <taxon>Strongylocentrotidae</taxon>
        <taxon>Strongylocentrotus</taxon>
    </lineage>
</organism>
<evidence type="ECO:0000256" key="8">
    <source>
        <dbReference type="ARBA" id="ARBA00022990"/>
    </source>
</evidence>
<comment type="subcellular location">
    <subcellularLocation>
        <location evidence="2">Cytoplasm</location>
    </subcellularLocation>
</comment>
<dbReference type="InterPro" id="IPR002471">
    <property type="entry name" value="Pept_S9_AS"/>
</dbReference>
<sequence>MDFPSVERAVKVYRECASAPSLSSASLQKTGDSVFSVHSTWSQRDLERECNIKYRQTHIVTLDSNGQIGDVIDPGTNTELNSEQLVRWSPSGKLKAVLRKIKDKKGDEKQYLEVWNNIAKIHNINLTALDKHGKVYEDGEFGCLEWSSCESQLLYVAEKKQPKAVSYFDKSKEGGSEENPETDAKKKDPEVKGDQFVHRQDWGELLVGKHSPVPCILNLQTGQVTIPEGLPNDVSVGQAIWTPDDSGIVFTGWENEPYRLGLIYCRNRRSAIYHLDLSSQTCNTISITGQSVRSPVFSPDASKLIYIQNSCHGPHMQCAQLIVYHWESKETKVTVDIVQRPTEGRPFPGLYVGRFEQQCWLDNETILVSTAWRSSQTIIAINICTGEVTRLTNGPDFGSWMFCDIKQRLILACRSSPTRSAQLVVGVIPQEGDISCINWKPLHESSVILSDVIWSVITLKPKTEQGSDIDFETIILKPKANSGSQEKKLPLIVWAHGGPHSVFSTGYLLLPGLFCQLGFVIACVNYRGSIGFGQASIDSLPGFVGTHDVKDVQAAAEAVIEQGLVDRERVAVSGGSHGGFLSTHMIGQYPDFYKACITRNPVTNLADKLFCGDIPDLTMTEAGMDFDFKIAPSAEMYAKMFNCSPMAHIDKVRAPTLLMLGSDDLRVPPQQGIRYHEMLKARGVKTRLLMYPDNSHPINKVDAEADCFMNMYTWITEHL</sequence>
<comment type="similarity">
    <text evidence="3 10">Belongs to the peptidase S9A family.</text>
</comment>
<comment type="function">
    <text evidence="9">This enzyme catalyzes the hydrolysis of the N-terminal peptide bond of an N-acetylated peptide to generate an N-acetylated amino acid and a peptide with a free N-terminus. It preferentially cleaves off Ac-Ala, Ac-Met and Ac-Ser. Also, involved in the degradation of oxidized and glycated proteins.</text>
</comment>
<dbReference type="PRINTS" id="PR00862">
    <property type="entry name" value="PROLIGOPTASE"/>
</dbReference>
<evidence type="ECO:0000259" key="12">
    <source>
        <dbReference type="Pfam" id="PF00326"/>
    </source>
</evidence>
<protein>
    <recommendedName>
        <fullName evidence="10">Prolyl endopeptidase</fullName>
        <ecNumber evidence="10">3.4.21.-</ecNumber>
    </recommendedName>
</protein>
<dbReference type="InterPro" id="IPR011042">
    <property type="entry name" value="6-blade_b-propeller_TolB-like"/>
</dbReference>
<evidence type="ECO:0000256" key="6">
    <source>
        <dbReference type="ARBA" id="ARBA00022490"/>
    </source>
</evidence>
<evidence type="ECO:0000256" key="5">
    <source>
        <dbReference type="ARBA" id="ARBA00011881"/>
    </source>
</evidence>
<dbReference type="GO" id="GO:0005737">
    <property type="term" value="C:cytoplasm"/>
    <property type="evidence" value="ECO:0007669"/>
    <property type="project" value="UniProtKB-SubCell"/>
</dbReference>
<comment type="catalytic activity">
    <reaction evidence="1">
        <text>Cleavage of an N-acetyl or N-formyl amino acid from the N-terminus of a polypeptide.</text>
        <dbReference type="EC" id="3.4.19.1"/>
    </reaction>
</comment>
<dbReference type="InterPro" id="IPR029058">
    <property type="entry name" value="AB_hydrolase_fold"/>
</dbReference>
<dbReference type="EnsemblMetazoa" id="XM_030972517">
    <property type="protein sequence ID" value="XP_030828377"/>
    <property type="gene ID" value="LOC577370"/>
</dbReference>
<comment type="subunit">
    <text evidence="5">Homotetramer.</text>
</comment>
<dbReference type="FunFam" id="3.40.50.1820:FF:000583">
    <property type="entry name" value="Acylamino-acid-releasing enzyme"/>
    <property type="match status" value="1"/>
</dbReference>
<dbReference type="InterPro" id="IPR002470">
    <property type="entry name" value="Peptidase_S9A"/>
</dbReference>
<keyword evidence="15" id="KW-1185">Reference proteome</keyword>
<dbReference type="SUPFAM" id="SSF82171">
    <property type="entry name" value="DPP6 N-terminal domain-like"/>
    <property type="match status" value="1"/>
</dbReference>
<feature type="compositionally biased region" description="Basic and acidic residues" evidence="11">
    <location>
        <begin position="182"/>
        <end position="191"/>
    </location>
</feature>
<reference evidence="14" key="2">
    <citation type="submission" date="2021-01" db="UniProtKB">
        <authorList>
            <consortium name="EnsemblMetazoa"/>
        </authorList>
    </citation>
    <scope>IDENTIFICATION</scope>
</reference>
<dbReference type="Pfam" id="PF00326">
    <property type="entry name" value="Peptidase_S9"/>
    <property type="match status" value="1"/>
</dbReference>
<accession>A0A7M7MYJ6</accession>
<dbReference type="AlphaFoldDB" id="A0A7M7MYJ6"/>
<keyword evidence="10" id="KW-0645">Protease</keyword>
<keyword evidence="6" id="KW-0963">Cytoplasm</keyword>
<evidence type="ECO:0000256" key="10">
    <source>
        <dbReference type="RuleBase" id="RU368024"/>
    </source>
</evidence>
<dbReference type="Pfam" id="PF19283">
    <property type="entry name" value="APEH_N"/>
    <property type="match status" value="1"/>
</dbReference>
<dbReference type="GO" id="GO:0004252">
    <property type="term" value="F:serine-type endopeptidase activity"/>
    <property type="evidence" value="ECO:0007669"/>
    <property type="project" value="UniProtKB-UniRule"/>
</dbReference>
<dbReference type="PANTHER" id="PTHR42776">
    <property type="entry name" value="SERINE PEPTIDASE S9 FAMILY MEMBER"/>
    <property type="match status" value="1"/>
</dbReference>
<evidence type="ECO:0000256" key="9">
    <source>
        <dbReference type="ARBA" id="ARBA00045885"/>
    </source>
</evidence>
<dbReference type="Gene3D" id="3.40.50.1820">
    <property type="entry name" value="alpha/beta hydrolase"/>
    <property type="match status" value="1"/>
</dbReference>
<dbReference type="RefSeq" id="XP_030828377.1">
    <property type="nucleotide sequence ID" value="XM_030972517.1"/>
</dbReference>
<evidence type="ECO:0000256" key="2">
    <source>
        <dbReference type="ARBA" id="ARBA00004496"/>
    </source>
</evidence>
<dbReference type="PANTHER" id="PTHR42776:SF4">
    <property type="entry name" value="ACYLAMINO-ACID-RELEASING ENZYME"/>
    <property type="match status" value="1"/>
</dbReference>
<dbReference type="EC" id="3.4.21.-" evidence="10"/>
<dbReference type="GO" id="GO:0006508">
    <property type="term" value="P:proteolysis"/>
    <property type="evidence" value="ECO:0007669"/>
    <property type="project" value="UniProtKB-KW"/>
</dbReference>
<dbReference type="OrthoDB" id="416344at2759"/>
<feature type="domain" description="Peptidase S9 prolyl oligopeptidase catalytic" evidence="12">
    <location>
        <begin position="513"/>
        <end position="719"/>
    </location>
</feature>
<evidence type="ECO:0000256" key="3">
    <source>
        <dbReference type="ARBA" id="ARBA00005228"/>
    </source>
</evidence>
<keyword evidence="10" id="KW-0720">Serine protease</keyword>
<dbReference type="PROSITE" id="PS00708">
    <property type="entry name" value="PRO_ENDOPEP_SER"/>
    <property type="match status" value="1"/>
</dbReference>
<evidence type="ECO:0000256" key="11">
    <source>
        <dbReference type="SAM" id="MobiDB-lite"/>
    </source>
</evidence>
<evidence type="ECO:0000256" key="7">
    <source>
        <dbReference type="ARBA" id="ARBA00022801"/>
    </source>
</evidence>
<dbReference type="SUPFAM" id="SSF53474">
    <property type="entry name" value="alpha/beta-Hydrolases"/>
    <property type="match status" value="1"/>
</dbReference>
<proteinExistence type="inferred from homology"/>
<evidence type="ECO:0000256" key="4">
    <source>
        <dbReference type="ARBA" id="ARBA00010040"/>
    </source>
</evidence>
<evidence type="ECO:0000256" key="1">
    <source>
        <dbReference type="ARBA" id="ARBA00000721"/>
    </source>
</evidence>
<dbReference type="Proteomes" id="UP000007110">
    <property type="component" value="Unassembled WGS sequence"/>
</dbReference>